<name>A0ABN2TUF1_9ACTN</name>
<comment type="caution">
    <text evidence="2">The sequence shown here is derived from an EMBL/GenBank/DDBJ whole genome shotgun (WGS) entry which is preliminary data.</text>
</comment>
<evidence type="ECO:0000313" key="2">
    <source>
        <dbReference type="EMBL" id="GAA2021179.1"/>
    </source>
</evidence>
<reference evidence="2 3" key="1">
    <citation type="journal article" date="2019" name="Int. J. Syst. Evol. Microbiol.">
        <title>The Global Catalogue of Microorganisms (GCM) 10K type strain sequencing project: providing services to taxonomists for standard genome sequencing and annotation.</title>
        <authorList>
            <consortium name="The Broad Institute Genomics Platform"/>
            <consortium name="The Broad Institute Genome Sequencing Center for Infectious Disease"/>
            <person name="Wu L."/>
            <person name="Ma J."/>
        </authorList>
    </citation>
    <scope>NUCLEOTIDE SEQUENCE [LARGE SCALE GENOMIC DNA]</scope>
    <source>
        <strain evidence="2 3">JCM 16014</strain>
    </source>
</reference>
<dbReference type="Proteomes" id="UP001500751">
    <property type="component" value="Unassembled WGS sequence"/>
</dbReference>
<keyword evidence="3" id="KW-1185">Reference proteome</keyword>
<dbReference type="InterPro" id="IPR047951">
    <property type="entry name" value="Transpos_ISL3"/>
</dbReference>
<dbReference type="EMBL" id="BAAAQN010000007">
    <property type="protein sequence ID" value="GAA2021179.1"/>
    <property type="molecule type" value="Genomic_DNA"/>
</dbReference>
<dbReference type="PANTHER" id="PTHR33498:SF1">
    <property type="entry name" value="TRANSPOSASE FOR INSERTION SEQUENCE ELEMENT IS1557"/>
    <property type="match status" value="1"/>
</dbReference>
<accession>A0ABN2TUF1</accession>
<organism evidence="2 3">
    <name type="scientific">Catenulispora yoronensis</name>
    <dbReference type="NCBI Taxonomy" id="450799"/>
    <lineage>
        <taxon>Bacteria</taxon>
        <taxon>Bacillati</taxon>
        <taxon>Actinomycetota</taxon>
        <taxon>Actinomycetes</taxon>
        <taxon>Catenulisporales</taxon>
        <taxon>Catenulisporaceae</taxon>
        <taxon>Catenulispora</taxon>
    </lineage>
</organism>
<proteinExistence type="predicted"/>
<evidence type="ECO:0000313" key="3">
    <source>
        <dbReference type="Proteomes" id="UP001500751"/>
    </source>
</evidence>
<sequence length="225" mass="25395">MRSLSIWGWGRHTVQRYARAERWQDLVKGWPKRRSSIDPFTPYLLQRWDEGYTNILQLHREIAAQGYTGSYSALRDRMRWLAPHPDRRNLPASAAPSVRRATGWITRHPDSLTEEDAAGLKAVLARCPEPEQVHRHTAAFGTMMSNRTGSNLPTWIKAVHGDDRIPHLSRFADGLLADFDAVTAGLTLPYSSGITEGAVNHIKALKRGTFGRDGFPLLHKRILLA</sequence>
<dbReference type="PANTHER" id="PTHR33498">
    <property type="entry name" value="TRANSPOSASE FOR INSERTION SEQUENCE ELEMENT IS1557"/>
    <property type="match status" value="1"/>
</dbReference>
<dbReference type="InterPro" id="IPR002560">
    <property type="entry name" value="Transposase_DDE"/>
</dbReference>
<gene>
    <name evidence="2" type="ORF">GCM10009839_17570</name>
</gene>
<dbReference type="Pfam" id="PF01610">
    <property type="entry name" value="DDE_Tnp_ISL3"/>
    <property type="match status" value="1"/>
</dbReference>
<evidence type="ECO:0000259" key="1">
    <source>
        <dbReference type="Pfam" id="PF01610"/>
    </source>
</evidence>
<dbReference type="RefSeq" id="WP_344665010.1">
    <property type="nucleotide sequence ID" value="NZ_BAAAQN010000007.1"/>
</dbReference>
<feature type="domain" description="Transposase IS204/IS1001/IS1096/IS1165 DDE" evidence="1">
    <location>
        <begin position="91"/>
        <end position="215"/>
    </location>
</feature>
<protein>
    <recommendedName>
        <fullName evidence="1">Transposase IS204/IS1001/IS1096/IS1165 DDE domain-containing protein</fullName>
    </recommendedName>
</protein>